<accession>A0A7Y9C5J3</accession>
<proteinExistence type="predicted"/>
<dbReference type="Pfam" id="PF18962">
    <property type="entry name" value="Por_Secre_tail"/>
    <property type="match status" value="1"/>
</dbReference>
<feature type="chain" id="PRO_5030695899" evidence="2">
    <location>
        <begin position="22"/>
        <end position="528"/>
    </location>
</feature>
<evidence type="ECO:0000313" key="5">
    <source>
        <dbReference type="Proteomes" id="UP000535020"/>
    </source>
</evidence>
<evidence type="ECO:0000313" key="4">
    <source>
        <dbReference type="EMBL" id="NYA70459.1"/>
    </source>
</evidence>
<dbReference type="RefSeq" id="WP_176005268.1">
    <property type="nucleotide sequence ID" value="NZ_JABWMI010000006.1"/>
</dbReference>
<feature type="domain" description="Secretion system C-terminal sorting" evidence="3">
    <location>
        <begin position="459"/>
        <end position="526"/>
    </location>
</feature>
<reference evidence="4 5" key="1">
    <citation type="submission" date="2020-07" db="EMBL/GenBank/DDBJ databases">
        <authorList>
            <person name="Sun Q."/>
        </authorList>
    </citation>
    <scope>NUCLEOTIDE SEQUENCE [LARGE SCALE GENOMIC DNA]</scope>
    <source>
        <strain evidence="4 5">MAH-1</strain>
    </source>
</reference>
<dbReference type="EMBL" id="JACBJI010000002">
    <property type="protein sequence ID" value="NYA70459.1"/>
    <property type="molecule type" value="Genomic_DNA"/>
</dbReference>
<comment type="caution">
    <text evidence="4">The sequence shown here is derived from an EMBL/GenBank/DDBJ whole genome shotgun (WGS) entry which is preliminary data.</text>
</comment>
<keyword evidence="1 2" id="KW-0732">Signal</keyword>
<name>A0A7Y9C5J3_9FLAO</name>
<dbReference type="Proteomes" id="UP000535020">
    <property type="component" value="Unassembled WGS sequence"/>
</dbReference>
<evidence type="ECO:0000256" key="1">
    <source>
        <dbReference type="ARBA" id="ARBA00022729"/>
    </source>
</evidence>
<keyword evidence="5" id="KW-1185">Reference proteome</keyword>
<dbReference type="NCBIfam" id="TIGR04183">
    <property type="entry name" value="Por_Secre_tail"/>
    <property type="match status" value="1"/>
</dbReference>
<dbReference type="AlphaFoldDB" id="A0A7Y9C5J3"/>
<protein>
    <submittedName>
        <fullName evidence="4">T9SS type A sorting domain-containing protein</fullName>
    </submittedName>
</protein>
<dbReference type="InterPro" id="IPR026444">
    <property type="entry name" value="Secre_tail"/>
</dbReference>
<sequence>MRKITFLFVWIVLLSGASTYAQPTTNAPVPTNAQTDVISIYSDSFTNVATDYDPNWGQMGHGQVNPTYDPGTGNLLLAYPNFNYQGTNITTQNASGMEYLHIDIWTNNATSVKVSPINNGTGVSEILVDVPLVQNGWSSVNLPKSAFTGMTWDSVFQIKFDGQGGVVPSTIYLDNVYFWKTATPAGSDASLSALEVGGSALPGFVSSVTSYTYELVVGTTTAPQITSATTTDAGATVTSITQASGVPGTASVLVTSQNGSVTKTYTINFVATFPNQSPTPGTPNNQVLSIYSDTGGFTNVWTPDYNFGTYSGKPDLDPSAGVNEAIKMNFAVAGYGEGTNAVTDISAYQWVHFDYFADSNSNQIRFILIDNEGVVQEYNYELATTGGNAQLVQGSWQSVNVQLSFFEGLGFNKANFFQFKLGTISDLVSDIVYFDNIYFSVNEPFLKTDSFDKVSFSAYPNPTRNEWNINANQNITSVTLFDVSGKQIKSVQPNDLTVSIDASELSNGIYFANILTDNGSKTVKLIKN</sequence>
<evidence type="ECO:0000259" key="3">
    <source>
        <dbReference type="Pfam" id="PF18962"/>
    </source>
</evidence>
<feature type="signal peptide" evidence="2">
    <location>
        <begin position="1"/>
        <end position="21"/>
    </location>
</feature>
<gene>
    <name evidence="4" type="ORF">HZF10_05965</name>
</gene>
<organism evidence="4 5">
    <name type="scientific">Flavobacterium agri</name>
    <dbReference type="NCBI Taxonomy" id="2743471"/>
    <lineage>
        <taxon>Bacteria</taxon>
        <taxon>Pseudomonadati</taxon>
        <taxon>Bacteroidota</taxon>
        <taxon>Flavobacteriia</taxon>
        <taxon>Flavobacteriales</taxon>
        <taxon>Flavobacteriaceae</taxon>
        <taxon>Flavobacterium</taxon>
    </lineage>
</organism>
<evidence type="ECO:0000256" key="2">
    <source>
        <dbReference type="SAM" id="SignalP"/>
    </source>
</evidence>